<evidence type="ECO:0000313" key="3">
    <source>
        <dbReference type="EMBL" id="RAW56084.1"/>
    </source>
</evidence>
<dbReference type="PANTHER" id="PTHR30408:SF12">
    <property type="entry name" value="TYPE I RESTRICTION ENZYME MJAVIII SPECIFICITY SUBUNIT"/>
    <property type="match status" value="1"/>
</dbReference>
<keyword evidence="3" id="KW-0255">Endonuclease</keyword>
<dbReference type="Gene3D" id="3.90.220.20">
    <property type="entry name" value="DNA methylase specificity domains"/>
    <property type="match status" value="1"/>
</dbReference>
<organism evidence="3 4">
    <name type="scientific">Faecalibacterium prausnitzii</name>
    <dbReference type="NCBI Taxonomy" id="853"/>
    <lineage>
        <taxon>Bacteria</taxon>
        <taxon>Bacillati</taxon>
        <taxon>Bacillota</taxon>
        <taxon>Clostridia</taxon>
        <taxon>Eubacteriales</taxon>
        <taxon>Oscillospiraceae</taxon>
        <taxon>Faecalibacterium</taxon>
    </lineage>
</organism>
<comment type="caution">
    <text evidence="3">The sequence shown here is derived from an EMBL/GenBank/DDBJ whole genome shotgun (WGS) entry which is preliminary data.</text>
</comment>
<dbReference type="RefSeq" id="WP_112091692.1">
    <property type="nucleotide sequence ID" value="NZ_PRLD01000014.1"/>
</dbReference>
<evidence type="ECO:0000256" key="2">
    <source>
        <dbReference type="ARBA" id="ARBA00023125"/>
    </source>
</evidence>
<gene>
    <name evidence="3" type="ORF">C4N24_12530</name>
</gene>
<sequence>MNLGEIADIRSGLVLSRKQASADSPQAIRYHQLSLRAVKAEGEIDPAELEPYFAKEPLSMDYLTQPNDIVVRLTAPYTAVLIDDTTRNLVITSNFVVIRIQGTELVPGYLYWYLNTPKAKRQIYQNTTKSMISSVNARYFCRLELQLPSPEIQRQMEALRLLAQQELRLLRKLEVEKRSCYEAMLEQMNHAQRKG</sequence>
<dbReference type="GO" id="GO:0009307">
    <property type="term" value="P:DNA restriction-modification system"/>
    <property type="evidence" value="ECO:0007669"/>
    <property type="project" value="UniProtKB-KW"/>
</dbReference>
<dbReference type="Proteomes" id="UP000251281">
    <property type="component" value="Unassembled WGS sequence"/>
</dbReference>
<dbReference type="GO" id="GO:0004519">
    <property type="term" value="F:endonuclease activity"/>
    <property type="evidence" value="ECO:0007669"/>
    <property type="project" value="UniProtKB-KW"/>
</dbReference>
<keyword evidence="1" id="KW-0680">Restriction system</keyword>
<keyword evidence="3" id="KW-0540">Nuclease</keyword>
<dbReference type="InterPro" id="IPR044946">
    <property type="entry name" value="Restrct_endonuc_typeI_TRD_sf"/>
</dbReference>
<evidence type="ECO:0000256" key="1">
    <source>
        <dbReference type="ARBA" id="ARBA00022747"/>
    </source>
</evidence>
<reference evidence="3 4" key="1">
    <citation type="submission" date="2018-02" db="EMBL/GenBank/DDBJ databases">
        <title>Complete genome sequencing of Faecalibacterium prausnitzii strains isolated from the human gut.</title>
        <authorList>
            <person name="Fitzgerald B.C."/>
            <person name="Shkoporov A.N."/>
            <person name="Ross P.R."/>
            <person name="Hill C."/>
        </authorList>
    </citation>
    <scope>NUCLEOTIDE SEQUENCE [LARGE SCALE GENOMIC DNA]</scope>
    <source>
        <strain evidence="3 4">APC923/51-1</strain>
    </source>
</reference>
<dbReference type="PANTHER" id="PTHR30408">
    <property type="entry name" value="TYPE-1 RESTRICTION ENZYME ECOKI SPECIFICITY PROTEIN"/>
    <property type="match status" value="1"/>
</dbReference>
<dbReference type="SUPFAM" id="SSF116734">
    <property type="entry name" value="DNA methylase specificity domain"/>
    <property type="match status" value="1"/>
</dbReference>
<accession>A0A329U4J0</accession>
<proteinExistence type="predicted"/>
<dbReference type="AlphaFoldDB" id="A0A329U4J0"/>
<evidence type="ECO:0000313" key="4">
    <source>
        <dbReference type="Proteomes" id="UP000251281"/>
    </source>
</evidence>
<dbReference type="GO" id="GO:0003677">
    <property type="term" value="F:DNA binding"/>
    <property type="evidence" value="ECO:0007669"/>
    <property type="project" value="UniProtKB-KW"/>
</dbReference>
<name>A0A329U4J0_9FIRM</name>
<keyword evidence="2" id="KW-0238">DNA-binding</keyword>
<dbReference type="InterPro" id="IPR052021">
    <property type="entry name" value="Type-I_RS_S_subunit"/>
</dbReference>
<keyword evidence="3" id="KW-0378">Hydrolase</keyword>
<dbReference type="CDD" id="cd16961">
    <property type="entry name" value="RMtype1_S_TRD-CR_like"/>
    <property type="match status" value="1"/>
</dbReference>
<protein>
    <submittedName>
        <fullName evidence="3">Restriction endonuclease subunit S</fullName>
    </submittedName>
</protein>
<dbReference type="EMBL" id="PRLD01000014">
    <property type="protein sequence ID" value="RAW56084.1"/>
    <property type="molecule type" value="Genomic_DNA"/>
</dbReference>